<dbReference type="InterPro" id="IPR003593">
    <property type="entry name" value="AAA+_ATPase"/>
</dbReference>
<evidence type="ECO:0000313" key="8">
    <source>
        <dbReference type="EMBL" id="ESW11941.1"/>
    </source>
</evidence>
<dbReference type="SUPFAM" id="SSF52047">
    <property type="entry name" value="RNI-like"/>
    <property type="match status" value="4"/>
</dbReference>
<keyword evidence="4" id="KW-0067">ATP-binding</keyword>
<dbReference type="InterPro" id="IPR032675">
    <property type="entry name" value="LRR_dom_sf"/>
</dbReference>
<name>V7B637_PHAVU</name>
<evidence type="ECO:0000256" key="3">
    <source>
        <dbReference type="ARBA" id="ARBA00022821"/>
    </source>
</evidence>
<gene>
    <name evidence="8" type="ORF">PHAVU_008G072000g</name>
</gene>
<evidence type="ECO:0000256" key="1">
    <source>
        <dbReference type="ARBA" id="ARBA00008894"/>
    </source>
</evidence>
<dbReference type="Pfam" id="PF13855">
    <property type="entry name" value="LRR_8"/>
    <property type="match status" value="1"/>
</dbReference>
<evidence type="ECO:0000256" key="6">
    <source>
        <dbReference type="SAM" id="MobiDB-lite"/>
    </source>
</evidence>
<sequence length="2630" mass="302902">MEVVVSTATENALQIAVRVVKRQLSYFFNYNDKFEEVKCHIEMLDNTRKRIQHQVDNAEMNAEEIEDDVQHCLKQLDEKIKKYELFIRDEQHSKTRCSIGFFPNNLSLRYRLGRNATKMAEEMKVEELWNKRFDEVSYRVLPSINAALTNISYESFASRTKTMDMFMQALEDSTVNMIGLYGVGGVGKTTLVKEVAKKAQEKKLFNVVVMANITRNPNITKIQGQIAEMLGMRLEEESEIVRADRIRKRLMKEKENTLIILDDLWEGLDLNRLGIPYSDEDDGSQQDVNDISDSGDKMEKEELSSDFNNMTEEKLSDDHKRCKILLTSRRKQVLCNQMDVQERSTFSVGVLNENEAKTLLKKLAGIHVQNFAYDEKAIEIARMCDGLPIALVSIGRALKNKSSLVWEDVYQQMKKQNFTEGHEPIEFSIKLSYDHLKNEQLKCIFLHCARMGNDALVMDLVKFCIGLGLIQGVHTIREVRNKVNMLIEELKESSLVGESYSSDRFNMHDIVRDVAISISSKEKHMFFMKNGILDEWPHKHELERYTAIFLHSCYIIDDLPGSMYCPRLEVLHIDNKDHLLKIPDDFFKDMIELRVLILTAFNLPCLPSSIICLTKLRMLNLERCTLGQDLSLIGELKKLRILTLSGSNIQIFPLEFGKLDKLQLLDLSNCFKLSVIPSNVISRMNILEEFYMRDSMILWETEKNIQSQNASLSELRHLNQLRNLDLHIQNVAQVPQNLYFDKFDSYKIVIGEFDMLAEGEFKIPDKYEVVKLLVLNLKEGIDIHSETWVKMLFKSVEYLLLGELIDVDDVFYELNVEGFLKLKHLSIVNNFGLQYIINSVEQFHPLLAFPKLESLYLYKLYNLEKICNNKLLEASFSRLKTIKIKSCDKLENLFPFSIVRLLTMLEKIEVCGCDSLKDIVSVERQTPANSDDNIEFPQLRLLTLKSLSTFTCFYTNDKMPCSAQSLEDIGQNRNKDIITEVEQDGTKFCLSLFSEKVSIPKLEWLELSSINIQKIWRDQSQHCFQNLLTLNVIDCGNLKYLLSFSMAGRLVNLQSFSVSECEMMEDIFCPEVVEGNIDNVFPKLKKMEIMCMEKLNTIWQPHIGLHSFCSLDSLIIRECHKLVTIFPSFMEQRFQSLQSLTITNCKSVENIFDFAMIPQTCDRNETNLHKIVLQGLPNLVSVWKDDTCEILKYNNLQSVTVDGSPYLKNLFPLSVANDLEKLEFLDVRNCKAMKEIVAWDQGSNENAIITFKFPRLNNVSLQSLFELVSFYGGTHTLEWPSLKKLFILRCGKLEGITTEISNSQVKPIVLATEKVIYNLEYLAMSFREGEWLQNYIVNVHRMHNLQSLVLHGLKNVEILFWFLHRLPNLKRLTLGFCHFKTIWAPASLISHEKIGVVLQLKELELKSIWSLEEIGFEHEVLLQRVERLIIQRCTKLTYLASSSISFSFLTYLEVVNCMMRNLVTCSTAKTLVQLRTMKVSSCPMIVEIVAENGEEEVQEIEFQQLRSLELVSLKNLTSFLSADKCDLKFPLLENLVVSECPKMTKFSQVQSAPNIQKVHVVAGEKDKWYWEGDLNATLQKHFTHQHMKLEDYPEMKEVRYDKLVFPDNFFGRLKKLEFDAACKREIVIPSHVLPYLKNLEELNVESCKPARIIFDIDDSETKTKGIVFGLKRLSLKGLSNMKCVWNKNPRGIVNFPNLEEVFVDDCGTLVTLFPSTLATNLGKLKTLTIHKCCKLVEIVEKKEEKEDGTTEMFEFPCLSKLFLWNLPLLICFYPGQHHLKCPILESLHVAYCRKLKLFTSEFHHSLQHPMFSIEEVVPKLKEVILNEQNILLLKDGHSPDLLHKLNYLGLAFEDCDNKKDTLSFDFLLKVTNLEHLSLRRCFGLKEIFPSQKLDDHYGLLAGLKKLSMLKLLELESIGLDHPWVKPYTEKLHVLGLIMCPRLERLVNCATSFISLKQLVVRDCKRMKYLFTFSTAKSLVKLETLRVENCESIKEITAKEDEDGCDEIIFGRLTKLWLYSLPELVSFYSGNATLQFSSLQIVRLFKCPNMKTFSEADTKAPMLYGIKSSINSDLTFHSDLNMTTETLFHQKGFFEYTKHKIVVDYLEMRGFGPVKYPGKFFGSLKKLEFDGASKGDTVIPYNLLSHLKSLEELNVHSSDEVQVIFGMDDSQAKTKDTVFHLKKLTLKDLSNLKCVLNKTPQGSVSFPNLHELSVDGCGSLVTLFANNLEKLKTLEMQRCDKLVEIVGKEDAIENGTTEILIFEFPCLYSLTLHNLTHLSCFYPAKHHLECPNLEVLHVAYCPKMKLFTLEIHHSHKEAATEASISWLQQPLFMVEKVVPKLEALTLNEENMMLLSDTHVPQDYLSKLKILRLCFEDDKNEKHTLPFEFLHKVPNLEHFRVQGCFGVKEIFPSQKLEVHDGIPASLNGLTLFELNELESIGLEHPWVSPYSEKLQLLNVIRCPRLEKLGCGAMSFINLKELWVKDCGRMEYLFTFETAKSLGQLETLIIKNCESIKEIARKEDEEDCDEITFTRLTTLRLCSLPRLQSFLSGKTTLQFSCLKKANVIDCPNMKTLSEGVLNAPRFLGIETSSEDSDSFLHNDLPEVASNRAKHSVLGRLAALYRQKSRRRKE</sequence>
<dbReference type="PANTHER" id="PTHR33463">
    <property type="entry name" value="NB-ARC DOMAIN-CONTAINING PROTEIN-RELATED"/>
    <property type="match status" value="1"/>
</dbReference>
<dbReference type="InterPro" id="IPR001611">
    <property type="entry name" value="Leu-rich_rpt"/>
</dbReference>
<organism evidence="8 9">
    <name type="scientific">Phaseolus vulgaris</name>
    <name type="common">Kidney bean</name>
    <name type="synonym">French bean</name>
    <dbReference type="NCBI Taxonomy" id="3885"/>
    <lineage>
        <taxon>Eukaryota</taxon>
        <taxon>Viridiplantae</taxon>
        <taxon>Streptophyta</taxon>
        <taxon>Embryophyta</taxon>
        <taxon>Tracheophyta</taxon>
        <taxon>Spermatophyta</taxon>
        <taxon>Magnoliopsida</taxon>
        <taxon>eudicotyledons</taxon>
        <taxon>Gunneridae</taxon>
        <taxon>Pentapetalae</taxon>
        <taxon>rosids</taxon>
        <taxon>fabids</taxon>
        <taxon>Fabales</taxon>
        <taxon>Fabaceae</taxon>
        <taxon>Papilionoideae</taxon>
        <taxon>50 kb inversion clade</taxon>
        <taxon>NPAAA clade</taxon>
        <taxon>indigoferoid/millettioid clade</taxon>
        <taxon>Phaseoleae</taxon>
        <taxon>Phaseolus</taxon>
    </lineage>
</organism>
<comment type="similarity">
    <text evidence="1">Belongs to the disease resistance NB-LRR family.</text>
</comment>
<dbReference type="PRINTS" id="PR00364">
    <property type="entry name" value="DISEASERSIST"/>
</dbReference>
<dbReference type="Gene3D" id="3.40.50.300">
    <property type="entry name" value="P-loop containing nucleotide triphosphate hydrolases"/>
    <property type="match status" value="1"/>
</dbReference>
<dbReference type="Pfam" id="PF23247">
    <property type="entry name" value="LRR_RPS2"/>
    <property type="match status" value="9"/>
</dbReference>
<dbReference type="GO" id="GO:0043531">
    <property type="term" value="F:ADP binding"/>
    <property type="evidence" value="ECO:0007669"/>
    <property type="project" value="InterPro"/>
</dbReference>
<dbReference type="InterPro" id="IPR050905">
    <property type="entry name" value="Plant_NBS-LRR"/>
</dbReference>
<keyword evidence="2" id="KW-0547">Nucleotide-binding</keyword>
<proteinExistence type="inferred from homology"/>
<dbReference type="SUPFAM" id="SSF52058">
    <property type="entry name" value="L domain-like"/>
    <property type="match status" value="2"/>
</dbReference>
<evidence type="ECO:0000256" key="2">
    <source>
        <dbReference type="ARBA" id="ARBA00022741"/>
    </source>
</evidence>
<feature type="region of interest" description="Disordered" evidence="6">
    <location>
        <begin position="276"/>
        <end position="301"/>
    </location>
</feature>
<dbReference type="SMART" id="SM00382">
    <property type="entry name" value="AAA"/>
    <property type="match status" value="1"/>
</dbReference>
<dbReference type="InterPro" id="IPR002182">
    <property type="entry name" value="NB-ARC"/>
</dbReference>
<dbReference type="GO" id="GO:0005524">
    <property type="term" value="F:ATP binding"/>
    <property type="evidence" value="ECO:0007669"/>
    <property type="project" value="UniProtKB-KW"/>
</dbReference>
<evidence type="ECO:0000259" key="7">
    <source>
        <dbReference type="SMART" id="SM00382"/>
    </source>
</evidence>
<dbReference type="Pfam" id="PF00931">
    <property type="entry name" value="NB-ARC"/>
    <property type="match status" value="1"/>
</dbReference>
<dbReference type="InterPro" id="IPR042197">
    <property type="entry name" value="Apaf_helical"/>
</dbReference>
<keyword evidence="5" id="KW-0175">Coiled coil</keyword>
<dbReference type="SUPFAM" id="SSF52540">
    <property type="entry name" value="P-loop containing nucleoside triphosphate hydrolases"/>
    <property type="match status" value="1"/>
</dbReference>
<evidence type="ECO:0000313" key="9">
    <source>
        <dbReference type="Proteomes" id="UP000000226"/>
    </source>
</evidence>
<dbReference type="OrthoDB" id="1747797at2759"/>
<evidence type="ECO:0000256" key="4">
    <source>
        <dbReference type="ARBA" id="ARBA00022840"/>
    </source>
</evidence>
<dbReference type="GO" id="GO:0006952">
    <property type="term" value="P:defense response"/>
    <property type="evidence" value="ECO:0007669"/>
    <property type="project" value="UniProtKB-KW"/>
</dbReference>
<feature type="coiled-coil region" evidence="5">
    <location>
        <begin position="41"/>
        <end position="82"/>
    </location>
</feature>
<dbReference type="InterPro" id="IPR027417">
    <property type="entry name" value="P-loop_NTPase"/>
</dbReference>
<dbReference type="InterPro" id="IPR057135">
    <property type="entry name" value="At4g27190-like_LRR"/>
</dbReference>
<dbReference type="Gene3D" id="1.10.8.430">
    <property type="entry name" value="Helical domain of apoptotic protease-activating factors"/>
    <property type="match status" value="1"/>
</dbReference>
<dbReference type="eggNOG" id="KOG4658">
    <property type="taxonomic scope" value="Eukaryota"/>
</dbReference>
<feature type="domain" description="AAA+ ATPase" evidence="7">
    <location>
        <begin position="174"/>
        <end position="345"/>
    </location>
</feature>
<dbReference type="Proteomes" id="UP000000226">
    <property type="component" value="Chromosome 8"/>
</dbReference>
<dbReference type="EMBL" id="CM002295">
    <property type="protein sequence ID" value="ESW11941.1"/>
    <property type="molecule type" value="Genomic_DNA"/>
</dbReference>
<dbReference type="PANTHER" id="PTHR33463:SF196">
    <property type="entry name" value="NB-ARC DOMAIN DISEASE RESISTANCE PROTEIN"/>
    <property type="match status" value="1"/>
</dbReference>
<reference evidence="9" key="1">
    <citation type="journal article" date="2014" name="Nat. Genet.">
        <title>A reference genome for common bean and genome-wide analysis of dual domestications.</title>
        <authorList>
            <person name="Schmutz J."/>
            <person name="McClean P.E."/>
            <person name="Mamidi S."/>
            <person name="Wu G.A."/>
            <person name="Cannon S.B."/>
            <person name="Grimwood J."/>
            <person name="Jenkins J."/>
            <person name="Shu S."/>
            <person name="Song Q."/>
            <person name="Chavarro C."/>
            <person name="Torres-Torres M."/>
            <person name="Geffroy V."/>
            <person name="Moghaddam S.M."/>
            <person name="Gao D."/>
            <person name="Abernathy B."/>
            <person name="Barry K."/>
            <person name="Blair M."/>
            <person name="Brick M.A."/>
            <person name="Chovatia M."/>
            <person name="Gepts P."/>
            <person name="Goodstein D.M."/>
            <person name="Gonzales M."/>
            <person name="Hellsten U."/>
            <person name="Hyten D.L."/>
            <person name="Jia G."/>
            <person name="Kelly J.D."/>
            <person name="Kudrna D."/>
            <person name="Lee R."/>
            <person name="Richard M.M."/>
            <person name="Miklas P.N."/>
            <person name="Osorno J.M."/>
            <person name="Rodrigues J."/>
            <person name="Thareau V."/>
            <person name="Urrea C.A."/>
            <person name="Wang M."/>
            <person name="Yu Y."/>
            <person name="Zhang M."/>
            <person name="Wing R.A."/>
            <person name="Cregan P.B."/>
            <person name="Rokhsar D.S."/>
            <person name="Jackson S.A."/>
        </authorList>
    </citation>
    <scope>NUCLEOTIDE SEQUENCE [LARGE SCALE GENOMIC DNA]</scope>
    <source>
        <strain evidence="9">cv. G19833</strain>
    </source>
</reference>
<dbReference type="Gramene" id="ESW11941">
    <property type="protein sequence ID" value="ESW11941"/>
    <property type="gene ID" value="PHAVU_008G072000g"/>
</dbReference>
<accession>V7B637</accession>
<dbReference type="Gene3D" id="3.80.10.10">
    <property type="entry name" value="Ribonuclease Inhibitor"/>
    <property type="match status" value="8"/>
</dbReference>
<protein>
    <recommendedName>
        <fullName evidence="7">AAA+ ATPase domain-containing protein</fullName>
    </recommendedName>
</protein>
<keyword evidence="3" id="KW-0611">Plant defense</keyword>
<evidence type="ECO:0000256" key="5">
    <source>
        <dbReference type="SAM" id="Coils"/>
    </source>
</evidence>
<keyword evidence="9" id="KW-1185">Reference proteome</keyword>
<dbReference type="OMA" id="WQNQLAP"/>